<organism evidence="1 2">
    <name type="scientific">Streptomyces exfoliatus</name>
    <name type="common">Streptomyces hydrogenans</name>
    <dbReference type="NCBI Taxonomy" id="1905"/>
    <lineage>
        <taxon>Bacteria</taxon>
        <taxon>Bacillati</taxon>
        <taxon>Actinomycetota</taxon>
        <taxon>Actinomycetes</taxon>
        <taxon>Kitasatosporales</taxon>
        <taxon>Streptomycetaceae</taxon>
        <taxon>Streptomyces</taxon>
    </lineage>
</organism>
<evidence type="ECO:0000313" key="2">
    <source>
        <dbReference type="Proteomes" id="UP001551210"/>
    </source>
</evidence>
<proteinExistence type="predicted"/>
<dbReference type="Proteomes" id="UP001551210">
    <property type="component" value="Unassembled WGS sequence"/>
</dbReference>
<protein>
    <submittedName>
        <fullName evidence="1">Uncharacterized protein</fullName>
    </submittedName>
</protein>
<accession>A0ABV3D2M6</accession>
<reference evidence="1 2" key="1">
    <citation type="submission" date="2024-06" db="EMBL/GenBank/DDBJ databases">
        <title>The Natural Products Discovery Center: Release of the First 8490 Sequenced Strains for Exploring Actinobacteria Biosynthetic Diversity.</title>
        <authorList>
            <person name="Kalkreuter E."/>
            <person name="Kautsar S.A."/>
            <person name="Yang D."/>
            <person name="Bader C.D."/>
            <person name="Teijaro C.N."/>
            <person name="Fluegel L."/>
            <person name="Davis C.M."/>
            <person name="Simpson J.R."/>
            <person name="Lauterbach L."/>
            <person name="Steele A.D."/>
            <person name="Gui C."/>
            <person name="Meng S."/>
            <person name="Li G."/>
            <person name="Viehrig K."/>
            <person name="Ye F."/>
            <person name="Su P."/>
            <person name="Kiefer A.F."/>
            <person name="Nichols A."/>
            <person name="Cepeda A.J."/>
            <person name="Yan W."/>
            <person name="Fan B."/>
            <person name="Jiang Y."/>
            <person name="Adhikari A."/>
            <person name="Zheng C.-J."/>
            <person name="Schuster L."/>
            <person name="Cowan T.M."/>
            <person name="Smanski M.J."/>
            <person name="Chevrette M.G."/>
            <person name="De Carvalho L.P.S."/>
            <person name="Shen B."/>
        </authorList>
    </citation>
    <scope>NUCLEOTIDE SEQUENCE [LARGE SCALE GENOMIC DNA]</scope>
    <source>
        <strain evidence="1 2">NPDC045705</strain>
    </source>
</reference>
<sequence length="121" mass="12894">MEVETAGTAVAVADNVRAPYAEANATVNSSGGIQNSKGVEQVTRLGTGEYCITFTDPRFDPSKVLPSVSSLQWGRSVSYGWSSGCDARDRGESSRILTALRVSDLGLQSVRSSRVRRRAGP</sequence>
<dbReference type="RefSeq" id="WP_359213141.1">
    <property type="nucleotide sequence ID" value="NZ_JBEZAM010000048.1"/>
</dbReference>
<comment type="caution">
    <text evidence="1">The sequence shown here is derived from an EMBL/GenBank/DDBJ whole genome shotgun (WGS) entry which is preliminary data.</text>
</comment>
<keyword evidence="2" id="KW-1185">Reference proteome</keyword>
<gene>
    <name evidence="1" type="ORF">AB0A76_26605</name>
</gene>
<name>A0ABV3D2M6_STREX</name>
<dbReference type="EMBL" id="JBEZAM010000048">
    <property type="protein sequence ID" value="MEU7296737.1"/>
    <property type="molecule type" value="Genomic_DNA"/>
</dbReference>
<evidence type="ECO:0000313" key="1">
    <source>
        <dbReference type="EMBL" id="MEU7296737.1"/>
    </source>
</evidence>